<accession>A0A448Z3U6</accession>
<name>A0A448Z3U6_9STRA</name>
<dbReference type="Proteomes" id="UP000291116">
    <property type="component" value="Unassembled WGS sequence"/>
</dbReference>
<gene>
    <name evidence="2" type="ORF">PSNMU_V1.4_AUG-EV-PASAV3_0035290</name>
    <name evidence="3" type="ORF">PSNMU_V1.4_AUG-EV-PASAV3_0074520</name>
</gene>
<evidence type="ECO:0000313" key="2">
    <source>
        <dbReference type="EMBL" id="VEU36746.1"/>
    </source>
</evidence>
<feature type="region of interest" description="Disordered" evidence="1">
    <location>
        <begin position="56"/>
        <end position="211"/>
    </location>
</feature>
<feature type="compositionally biased region" description="Polar residues" evidence="1">
    <location>
        <begin position="161"/>
        <end position="189"/>
    </location>
</feature>
<evidence type="ECO:0000313" key="3">
    <source>
        <dbReference type="EMBL" id="VEU40562.1"/>
    </source>
</evidence>
<keyword evidence="4" id="KW-1185">Reference proteome</keyword>
<reference evidence="2 4" key="1">
    <citation type="submission" date="2019-01" db="EMBL/GenBank/DDBJ databases">
        <authorList>
            <person name="Ferrante I. M."/>
        </authorList>
    </citation>
    <scope>NUCLEOTIDE SEQUENCE [LARGE SCALE GENOMIC DNA]</scope>
    <source>
        <strain evidence="2 4">B856</strain>
    </source>
</reference>
<dbReference type="OrthoDB" id="48970at2759"/>
<proteinExistence type="predicted"/>
<sequence>MRKTLRKLPSLSKRGNRTTYDYNSMFDDFPGVQLDEEGFPSSSDKRTIISNIDFNTATSNTSNNPTSNTSTCNSSSNGSSINFLTSRIRTSRGRRLSQHARGREQPETSDGPPLFASIGKPPRSRSADPLQLRRKSTATATRGRDNSVRSRGRSVARSCSPSAMRSTIRSHSLSNIRNTYRSVSPSARTGQFDGSCETFSEPEQRDDSSLTKSARYQLGKDMQVLADGINLDGNTRVLLAAYDARTLDDFYLMADIDFLDFLRKARAANNCLPPLQIRKVRMLRRWLKDLVDENMSDENEEHSRRSRRRRLVPKDWAEQYKHDLPHLKLELRQQGDSLFERFSQFGNALTSVVTGCSTPTGYL</sequence>
<feature type="compositionally biased region" description="Low complexity" evidence="1">
    <location>
        <begin position="56"/>
        <end position="86"/>
    </location>
</feature>
<dbReference type="AlphaFoldDB" id="A0A448Z3U6"/>
<protein>
    <submittedName>
        <fullName evidence="2">Uncharacterized protein</fullName>
    </submittedName>
</protein>
<dbReference type="EMBL" id="CAACVS010000290">
    <property type="protein sequence ID" value="VEU40562.1"/>
    <property type="molecule type" value="Genomic_DNA"/>
</dbReference>
<evidence type="ECO:0000256" key="1">
    <source>
        <dbReference type="SAM" id="MobiDB-lite"/>
    </source>
</evidence>
<evidence type="ECO:0000313" key="4">
    <source>
        <dbReference type="Proteomes" id="UP000291116"/>
    </source>
</evidence>
<feature type="compositionally biased region" description="Basic residues" evidence="1">
    <location>
        <begin position="89"/>
        <end position="100"/>
    </location>
</feature>
<dbReference type="EMBL" id="CAACVS010000103">
    <property type="protein sequence ID" value="VEU36746.1"/>
    <property type="molecule type" value="Genomic_DNA"/>
</dbReference>
<organism evidence="2 4">
    <name type="scientific">Pseudo-nitzschia multistriata</name>
    <dbReference type="NCBI Taxonomy" id="183589"/>
    <lineage>
        <taxon>Eukaryota</taxon>
        <taxon>Sar</taxon>
        <taxon>Stramenopiles</taxon>
        <taxon>Ochrophyta</taxon>
        <taxon>Bacillariophyta</taxon>
        <taxon>Bacillariophyceae</taxon>
        <taxon>Bacillariophycidae</taxon>
        <taxon>Bacillariales</taxon>
        <taxon>Bacillariaceae</taxon>
        <taxon>Pseudo-nitzschia</taxon>
    </lineage>
</organism>